<organism evidence="2 3">
    <name type="scientific">Acer negundo</name>
    <name type="common">Box elder</name>
    <dbReference type="NCBI Taxonomy" id="4023"/>
    <lineage>
        <taxon>Eukaryota</taxon>
        <taxon>Viridiplantae</taxon>
        <taxon>Streptophyta</taxon>
        <taxon>Embryophyta</taxon>
        <taxon>Tracheophyta</taxon>
        <taxon>Spermatophyta</taxon>
        <taxon>Magnoliopsida</taxon>
        <taxon>eudicotyledons</taxon>
        <taxon>Gunneridae</taxon>
        <taxon>Pentapetalae</taxon>
        <taxon>rosids</taxon>
        <taxon>malvids</taxon>
        <taxon>Sapindales</taxon>
        <taxon>Sapindaceae</taxon>
        <taxon>Hippocastanoideae</taxon>
        <taxon>Acereae</taxon>
        <taxon>Acer</taxon>
    </lineage>
</organism>
<feature type="region of interest" description="Disordered" evidence="1">
    <location>
        <begin position="132"/>
        <end position="212"/>
    </location>
</feature>
<gene>
    <name evidence="2" type="ORF">LWI28_004954</name>
</gene>
<protein>
    <submittedName>
        <fullName evidence="2">Uncharacterized protein</fullName>
    </submittedName>
</protein>
<dbReference type="AlphaFoldDB" id="A0AAD5P249"/>
<accession>A0AAD5P249</accession>
<evidence type="ECO:0000313" key="3">
    <source>
        <dbReference type="Proteomes" id="UP001064489"/>
    </source>
</evidence>
<keyword evidence="3" id="KW-1185">Reference proteome</keyword>
<dbReference type="EMBL" id="JAJSOW010000003">
    <property type="protein sequence ID" value="KAI9194306.1"/>
    <property type="molecule type" value="Genomic_DNA"/>
</dbReference>
<evidence type="ECO:0000256" key="1">
    <source>
        <dbReference type="SAM" id="MobiDB-lite"/>
    </source>
</evidence>
<reference evidence="2" key="1">
    <citation type="journal article" date="2022" name="Plant J.">
        <title>Strategies of tolerance reflected in two North American maple genomes.</title>
        <authorList>
            <person name="McEvoy S.L."/>
            <person name="Sezen U.U."/>
            <person name="Trouern-Trend A."/>
            <person name="McMahon S.M."/>
            <person name="Schaberg P.G."/>
            <person name="Yang J."/>
            <person name="Wegrzyn J.L."/>
            <person name="Swenson N.G."/>
        </authorList>
    </citation>
    <scope>NUCLEOTIDE SEQUENCE</scope>
    <source>
        <strain evidence="2">91603</strain>
    </source>
</reference>
<comment type="caution">
    <text evidence="2">The sequence shown here is derived from an EMBL/GenBank/DDBJ whole genome shotgun (WGS) entry which is preliminary data.</text>
</comment>
<feature type="compositionally biased region" description="Basic and acidic residues" evidence="1">
    <location>
        <begin position="132"/>
        <end position="141"/>
    </location>
</feature>
<name>A0AAD5P249_ACENE</name>
<evidence type="ECO:0000313" key="2">
    <source>
        <dbReference type="EMBL" id="KAI9194306.1"/>
    </source>
</evidence>
<sequence>MMQRPFRSLGCISYGWSKPFLSSNDSRESLVEPIHVDAASSAESVGNVENVSNLASNVIDNATKFDTGLVDNVAKFDTGVVEKIATDIVKKNPYGPWLMVLYERQGNQNSRGNAGKNVGSASGMRHDGKFGLKSGLDEKSRNAGKNMGNSCGRRYDGTNVNAKTDFKNGNAKSGMLVKPAVGRKSPVSGLSPPRPEALGGAREQNPSARCPDPTPLTAKRVFLIATGVAVSTVVRIDRSRWLCGLLQDKICR</sequence>
<reference evidence="2" key="2">
    <citation type="submission" date="2023-02" db="EMBL/GenBank/DDBJ databases">
        <authorList>
            <person name="Swenson N.G."/>
            <person name="Wegrzyn J.L."/>
            <person name="Mcevoy S.L."/>
        </authorList>
    </citation>
    <scope>NUCLEOTIDE SEQUENCE</scope>
    <source>
        <strain evidence="2">91603</strain>
        <tissue evidence="2">Leaf</tissue>
    </source>
</reference>
<proteinExistence type="predicted"/>
<dbReference type="Proteomes" id="UP001064489">
    <property type="component" value="Chromosome 1"/>
</dbReference>